<keyword evidence="3" id="KW-1185">Reference proteome</keyword>
<comment type="caution">
    <text evidence="2">The sequence shown here is derived from an EMBL/GenBank/DDBJ whole genome shotgun (WGS) entry which is preliminary data.</text>
</comment>
<dbReference type="Proteomes" id="UP001389717">
    <property type="component" value="Unassembled WGS sequence"/>
</dbReference>
<protein>
    <submittedName>
        <fullName evidence="2">S-Ena type endospore appendage</fullName>
    </submittedName>
</protein>
<dbReference type="RefSeq" id="WP_341985876.1">
    <property type="nucleotide sequence ID" value="NZ_JBBYAF010000050.1"/>
</dbReference>
<organism evidence="2 3">
    <name type="scientific">Rossellomorea oryzaecorticis</name>
    <dbReference type="NCBI Taxonomy" id="1396505"/>
    <lineage>
        <taxon>Bacteria</taxon>
        <taxon>Bacillati</taxon>
        <taxon>Bacillota</taxon>
        <taxon>Bacilli</taxon>
        <taxon>Bacillales</taxon>
        <taxon>Bacillaceae</taxon>
        <taxon>Rossellomorea</taxon>
    </lineage>
</organism>
<name>A0ABU9KHM6_9BACI</name>
<dbReference type="InterPro" id="IPR025055">
    <property type="entry name" value="Ena_core"/>
</dbReference>
<dbReference type="Pfam" id="PF13157">
    <property type="entry name" value="Enas"/>
    <property type="match status" value="1"/>
</dbReference>
<evidence type="ECO:0000259" key="1">
    <source>
        <dbReference type="Pfam" id="PF13157"/>
    </source>
</evidence>
<dbReference type="EMBL" id="JBBYAF010000050">
    <property type="protein sequence ID" value="MEL3974343.1"/>
    <property type="molecule type" value="Genomic_DNA"/>
</dbReference>
<sequence>MCGSKGFNDACCPSGQIFQEQLCGNFYGGTEGETQIVWQAPLGDFFEGTFEIFNSASSPGDATGTVNPGGVTVGPVPPGFSMAQTVLNPTDFTITAPAGVNGKFCITLYKRVLA</sequence>
<evidence type="ECO:0000313" key="3">
    <source>
        <dbReference type="Proteomes" id="UP001389717"/>
    </source>
</evidence>
<evidence type="ECO:0000313" key="2">
    <source>
        <dbReference type="EMBL" id="MEL3974343.1"/>
    </source>
</evidence>
<gene>
    <name evidence="2" type="ORF">AAEO50_18810</name>
</gene>
<feature type="domain" description="Endospore appendages core" evidence="1">
    <location>
        <begin position="11"/>
        <end position="109"/>
    </location>
</feature>
<accession>A0ABU9KHM6</accession>
<proteinExistence type="predicted"/>
<reference evidence="2 3" key="1">
    <citation type="submission" date="2024-04" db="EMBL/GenBank/DDBJ databases">
        <title>Bacillus oryzaecorticis sp. nov., a moderately halophilic bacterium isolated from rice husks.</title>
        <authorList>
            <person name="Zhu H.-S."/>
        </authorList>
    </citation>
    <scope>NUCLEOTIDE SEQUENCE [LARGE SCALE GENOMIC DNA]</scope>
    <source>
        <strain evidence="2 3">ZC255</strain>
    </source>
</reference>